<sequence length="47" mass="5309">MMYKRKRNVHTLCSIVIKTADGGNTYGQNKDQRSIRTVRQEAGIRGG</sequence>
<protein>
    <submittedName>
        <fullName evidence="2">Uncharacterized protein</fullName>
    </submittedName>
</protein>
<dbReference type="PaxDb" id="411460-RUMTOR_02733"/>
<dbReference type="Proteomes" id="UP000003577">
    <property type="component" value="Unassembled WGS sequence"/>
</dbReference>
<comment type="caution">
    <text evidence="2">The sequence shown here is derived from an EMBL/GenBank/DDBJ whole genome shotgun (WGS) entry which is preliminary data.</text>
</comment>
<reference evidence="2 3" key="1">
    <citation type="submission" date="2007-03" db="EMBL/GenBank/DDBJ databases">
        <authorList>
            <person name="Fulton L."/>
            <person name="Clifton S."/>
            <person name="Fulton B."/>
            <person name="Xu J."/>
            <person name="Minx P."/>
            <person name="Pepin K.H."/>
            <person name="Johnson M."/>
            <person name="Thiruvilangam P."/>
            <person name="Bhonagiri V."/>
            <person name="Nash W.E."/>
            <person name="Mardis E.R."/>
            <person name="Wilson R.K."/>
        </authorList>
    </citation>
    <scope>NUCLEOTIDE SEQUENCE [LARGE SCALE GENOMIC DNA]</scope>
    <source>
        <strain evidence="2 3">ATCC 27756</strain>
    </source>
</reference>
<reference evidence="2 3" key="2">
    <citation type="submission" date="2007-04" db="EMBL/GenBank/DDBJ databases">
        <title>Draft genome sequence of Ruminococcus torques (ATCC 27756).</title>
        <authorList>
            <person name="Sudarsanam P."/>
            <person name="Ley R."/>
            <person name="Guruge J."/>
            <person name="Turnbaugh P.J."/>
            <person name="Mahowald M."/>
            <person name="Liep D."/>
            <person name="Gordon J."/>
        </authorList>
    </citation>
    <scope>NUCLEOTIDE SEQUENCE [LARGE SCALE GENOMIC DNA]</scope>
    <source>
        <strain evidence="2 3">ATCC 27756</strain>
    </source>
</reference>
<organism evidence="2 3">
    <name type="scientific">[Ruminococcus] torques ATCC 27756</name>
    <dbReference type="NCBI Taxonomy" id="411460"/>
    <lineage>
        <taxon>Bacteria</taxon>
        <taxon>Bacillati</taxon>
        <taxon>Bacillota</taxon>
        <taxon>Clostridia</taxon>
        <taxon>Lachnospirales</taxon>
        <taxon>Lachnospiraceae</taxon>
        <taxon>Mediterraneibacter</taxon>
    </lineage>
</organism>
<accession>A5KR41</accession>
<proteinExistence type="predicted"/>
<feature type="region of interest" description="Disordered" evidence="1">
    <location>
        <begin position="23"/>
        <end position="47"/>
    </location>
</feature>
<dbReference type="HOGENOM" id="CLU_3172850_0_0_9"/>
<evidence type="ECO:0000313" key="3">
    <source>
        <dbReference type="Proteomes" id="UP000003577"/>
    </source>
</evidence>
<gene>
    <name evidence="2" type="ORF">RUMTOR_02733</name>
</gene>
<evidence type="ECO:0000313" key="2">
    <source>
        <dbReference type="EMBL" id="EDK23094.1"/>
    </source>
</evidence>
<evidence type="ECO:0000256" key="1">
    <source>
        <dbReference type="SAM" id="MobiDB-lite"/>
    </source>
</evidence>
<dbReference type="EMBL" id="AAVP02000023">
    <property type="protein sequence ID" value="EDK23094.1"/>
    <property type="molecule type" value="Genomic_DNA"/>
</dbReference>
<dbReference type="AlphaFoldDB" id="A5KR41"/>
<name>A5KR41_9FIRM</name>